<dbReference type="HOGENOM" id="CLU_1427329_0_0_0"/>
<gene>
    <name evidence="1" type="ordered locus">SULAZ_1235</name>
</gene>
<dbReference type="EMBL" id="CP001229">
    <property type="protein sequence ID" value="ACN98148.1"/>
    <property type="molecule type" value="Genomic_DNA"/>
</dbReference>
<dbReference type="AlphaFoldDB" id="C1DVR8"/>
<name>C1DVR8_SULAA</name>
<proteinExistence type="predicted"/>
<accession>C1DVR8</accession>
<evidence type="ECO:0000313" key="2">
    <source>
        <dbReference type="Proteomes" id="UP000001369"/>
    </source>
</evidence>
<sequence>MYLHRKEPLKMSDKIQFSDWTYRYRLIDMKDIPCRELVASPNITDKLLAGLCKIEDPKFYVENVIKEIKKANPKDRKELFTLFLEISKIRNNIEEEIRSYITQEDFEMPITIEWTREEIESYPVLRDVLKIGKEEGLIEGLRQSVIDAIEFKFGYVGEDVREKVNQISDVNQLKELHRKVVLANSLNDII</sequence>
<organism evidence="1 2">
    <name type="scientific">Sulfurihydrogenibium azorense (strain DSM 15241 / OCM 825 / Az-Fu1)</name>
    <dbReference type="NCBI Taxonomy" id="204536"/>
    <lineage>
        <taxon>Bacteria</taxon>
        <taxon>Pseudomonadati</taxon>
        <taxon>Aquificota</taxon>
        <taxon>Aquificia</taxon>
        <taxon>Aquificales</taxon>
        <taxon>Hydrogenothermaceae</taxon>
        <taxon>Sulfurihydrogenibium</taxon>
    </lineage>
</organism>
<dbReference type="STRING" id="204536.SULAZ_1235"/>
<protein>
    <submittedName>
        <fullName evidence="1">Uncharacterized protein</fullName>
    </submittedName>
</protein>
<dbReference type="eggNOG" id="COG5464">
    <property type="taxonomic scope" value="Bacteria"/>
</dbReference>
<evidence type="ECO:0000313" key="1">
    <source>
        <dbReference type="EMBL" id="ACN98148.1"/>
    </source>
</evidence>
<dbReference type="KEGG" id="saf:SULAZ_1235"/>
<dbReference type="Proteomes" id="UP000001369">
    <property type="component" value="Chromosome"/>
</dbReference>
<keyword evidence="2" id="KW-1185">Reference proteome</keyword>
<reference evidence="1 2" key="1">
    <citation type="journal article" date="2009" name="J. Bacteriol.">
        <title>Complete and draft genome sequences of six members of the Aquificales.</title>
        <authorList>
            <person name="Reysenbach A.L."/>
            <person name="Hamamura N."/>
            <person name="Podar M."/>
            <person name="Griffiths E."/>
            <person name="Ferreira S."/>
            <person name="Hochstein R."/>
            <person name="Heidelberg J."/>
            <person name="Johnson J."/>
            <person name="Mead D."/>
            <person name="Pohorille A."/>
            <person name="Sarmiento M."/>
            <person name="Schweighofer K."/>
            <person name="Seshadri R."/>
            <person name="Voytek M.A."/>
        </authorList>
    </citation>
    <scope>NUCLEOTIDE SEQUENCE [LARGE SCALE GENOMIC DNA]</scope>
    <source>
        <strain evidence="2">Az-Fu1 / DSM 15241 / OCM 825</strain>
    </source>
</reference>